<name>A0ABX0VW72_9RHOB</name>
<sequence length="242" mass="27557">MNLLKRLLREKKRPALYYDQTEHVGPVKTPFPLIECSGADAQAVVAKEANNRDHTPIILGSLRSLEMLNDLPSKRSVSDVLSAANKFDFDSWFAGAKREQPLREDIAITPRHEPLDAIQIAAQNPLTQKPANTVYIGLIPTSDPTEVPAHFDAGGWNEFPVSEVHVALMRRWRDRYGARLIGHQFDTLVFHVQRPPTTVEDALKLAEEHYAYCPDRVDQGSDTLDELACWLLKNPSWYFWWD</sequence>
<keyword evidence="3" id="KW-1185">Reference proteome</keyword>
<reference evidence="2 3" key="1">
    <citation type="submission" date="2020-03" db="EMBL/GenBank/DDBJ databases">
        <title>Bacterial isolates of synthetic phycosphere.</title>
        <authorList>
            <person name="Fu H."/>
            <person name="Moran M.A."/>
        </authorList>
    </citation>
    <scope>NUCLEOTIDE SEQUENCE [LARGE SCALE GENOMIC DNA]</scope>
    <source>
        <strain evidence="2 3">HF1</strain>
    </source>
</reference>
<dbReference type="Pfam" id="PF14062">
    <property type="entry name" value="DUF4253"/>
    <property type="match status" value="1"/>
</dbReference>
<dbReference type="RefSeq" id="WP_167636436.1">
    <property type="nucleotide sequence ID" value="NZ_JAATOP010000002.1"/>
</dbReference>
<accession>A0ABX0VW72</accession>
<dbReference type="EMBL" id="JAATOP010000002">
    <property type="protein sequence ID" value="NIY71536.1"/>
    <property type="molecule type" value="Genomic_DNA"/>
</dbReference>
<evidence type="ECO:0000313" key="2">
    <source>
        <dbReference type="EMBL" id="NIY71536.1"/>
    </source>
</evidence>
<comment type="caution">
    <text evidence="2">The sequence shown here is derived from an EMBL/GenBank/DDBJ whole genome shotgun (WGS) entry which is preliminary data.</text>
</comment>
<feature type="domain" description="DUF4253" evidence="1">
    <location>
        <begin position="136"/>
        <end position="242"/>
    </location>
</feature>
<proteinExistence type="predicted"/>
<organism evidence="2 3">
    <name type="scientific">Marivivens donghaensis</name>
    <dbReference type="NCBI Taxonomy" id="1699413"/>
    <lineage>
        <taxon>Bacteria</taxon>
        <taxon>Pseudomonadati</taxon>
        <taxon>Pseudomonadota</taxon>
        <taxon>Alphaproteobacteria</taxon>
        <taxon>Rhodobacterales</taxon>
        <taxon>Paracoccaceae</taxon>
        <taxon>Marivivens group</taxon>
        <taxon>Marivivens</taxon>
    </lineage>
</organism>
<evidence type="ECO:0000259" key="1">
    <source>
        <dbReference type="Pfam" id="PF14062"/>
    </source>
</evidence>
<evidence type="ECO:0000313" key="3">
    <source>
        <dbReference type="Proteomes" id="UP000709466"/>
    </source>
</evidence>
<dbReference type="InterPro" id="IPR025349">
    <property type="entry name" value="DUF4253"/>
</dbReference>
<gene>
    <name evidence="2" type="ORF">HCZ30_03695</name>
</gene>
<dbReference type="Proteomes" id="UP000709466">
    <property type="component" value="Unassembled WGS sequence"/>
</dbReference>
<protein>
    <submittedName>
        <fullName evidence="2">DUF4253 domain-containing protein</fullName>
    </submittedName>
</protein>